<gene>
    <name evidence="3" type="ORF">SAMN05444405_12124</name>
</gene>
<keyword evidence="4" id="KW-1185">Reference proteome</keyword>
<dbReference type="Proteomes" id="UP000184509">
    <property type="component" value="Unassembled WGS sequence"/>
</dbReference>
<evidence type="ECO:0000313" key="4">
    <source>
        <dbReference type="Proteomes" id="UP000184509"/>
    </source>
</evidence>
<sequence>MAIRYSVHTYAIKSSKTGELKKSNWVSVKSKNNYRTEDLAEELSGGSSAKKGELLSAFTRIFACIEEKLKDGHSVTIDGYGTFQLTAQIKSGKEEDDFRAESVELKNVVFNATRQAKKRINAAGFERYNDNIHQNR</sequence>
<dbReference type="SUPFAM" id="SSF47729">
    <property type="entry name" value="IHF-like DNA-binding proteins"/>
    <property type="match status" value="1"/>
</dbReference>
<name>A0A1M5GK10_9BACE</name>
<dbReference type="AlphaFoldDB" id="A0A1M5GK10"/>
<accession>A0A1M5GK10</accession>
<protein>
    <submittedName>
        <fullName evidence="3">DNA-binding protein, histone-like, putative</fullName>
    </submittedName>
</protein>
<dbReference type="RefSeq" id="WP_073403873.1">
    <property type="nucleotide sequence ID" value="NZ_FQTV01000021.1"/>
</dbReference>
<dbReference type="EMBL" id="FQTV01000021">
    <property type="protein sequence ID" value="SHG03861.1"/>
    <property type="molecule type" value="Genomic_DNA"/>
</dbReference>
<evidence type="ECO:0000256" key="1">
    <source>
        <dbReference type="ARBA" id="ARBA00023125"/>
    </source>
</evidence>
<organism evidence="3 4">
    <name type="scientific">Bacteroides luti</name>
    <dbReference type="NCBI Taxonomy" id="1297750"/>
    <lineage>
        <taxon>Bacteria</taxon>
        <taxon>Pseudomonadati</taxon>
        <taxon>Bacteroidota</taxon>
        <taxon>Bacteroidia</taxon>
        <taxon>Bacteroidales</taxon>
        <taxon>Bacteroidaceae</taxon>
        <taxon>Bacteroides</taxon>
    </lineage>
</organism>
<reference evidence="3 4" key="1">
    <citation type="submission" date="2016-11" db="EMBL/GenBank/DDBJ databases">
        <authorList>
            <person name="Jaros S."/>
            <person name="Januszkiewicz K."/>
            <person name="Wedrychowicz H."/>
        </authorList>
    </citation>
    <scope>NUCLEOTIDE SEQUENCE [LARGE SCALE GENOMIC DNA]</scope>
    <source>
        <strain evidence="3 4">DSM 26991</strain>
    </source>
</reference>
<proteinExistence type="predicted"/>
<dbReference type="GO" id="GO:0003677">
    <property type="term" value="F:DNA binding"/>
    <property type="evidence" value="ECO:0007669"/>
    <property type="project" value="UniProtKB-KW"/>
</dbReference>
<feature type="domain" description="HU" evidence="2">
    <location>
        <begin position="1"/>
        <end position="127"/>
    </location>
</feature>
<keyword evidence="1 3" id="KW-0238">DNA-binding</keyword>
<dbReference type="InterPro" id="IPR010992">
    <property type="entry name" value="IHF-like_DNA-bd_dom_sf"/>
</dbReference>
<dbReference type="InterPro" id="IPR041607">
    <property type="entry name" value="HU-HIG"/>
</dbReference>
<evidence type="ECO:0000313" key="3">
    <source>
        <dbReference type="EMBL" id="SHG03861.1"/>
    </source>
</evidence>
<dbReference type="OrthoDB" id="1041450at2"/>
<evidence type="ECO:0000259" key="2">
    <source>
        <dbReference type="Pfam" id="PF18291"/>
    </source>
</evidence>
<dbReference type="Pfam" id="PF18291">
    <property type="entry name" value="HU-HIG"/>
    <property type="match status" value="1"/>
</dbReference>
<dbReference type="Gene3D" id="4.10.520.10">
    <property type="entry name" value="IHF-like DNA-binding proteins"/>
    <property type="match status" value="1"/>
</dbReference>